<dbReference type="SUPFAM" id="SSF47240">
    <property type="entry name" value="Ferritin-like"/>
    <property type="match status" value="1"/>
</dbReference>
<keyword evidence="2 4" id="KW-0479">Metal-binding</keyword>
<proteinExistence type="predicted"/>
<dbReference type="InterPro" id="IPR001519">
    <property type="entry name" value="Ferritin"/>
</dbReference>
<comment type="caution">
    <text evidence="6">The sequence shown here is derived from an EMBL/GenBank/DDBJ whole genome shotgun (WGS) entry which is preliminary data.</text>
</comment>
<dbReference type="InterPro" id="IPR009078">
    <property type="entry name" value="Ferritin-like_SF"/>
</dbReference>
<name>A0ABS4Q8Y3_9NOCA</name>
<organism evidence="6 7">
    <name type="scientific">Nocardia goodfellowii</name>
    <dbReference type="NCBI Taxonomy" id="882446"/>
    <lineage>
        <taxon>Bacteria</taxon>
        <taxon>Bacillati</taxon>
        <taxon>Actinomycetota</taxon>
        <taxon>Actinomycetes</taxon>
        <taxon>Mycobacteriales</taxon>
        <taxon>Nocardiaceae</taxon>
        <taxon>Nocardia</taxon>
    </lineage>
</organism>
<dbReference type="EMBL" id="JAGGMR010000001">
    <property type="protein sequence ID" value="MBP2188149.1"/>
    <property type="molecule type" value="Genomic_DNA"/>
</dbReference>
<dbReference type="Proteomes" id="UP001519325">
    <property type="component" value="Unassembled WGS sequence"/>
</dbReference>
<dbReference type="RefSeq" id="WP_209885198.1">
    <property type="nucleotide sequence ID" value="NZ_JAGGMR010000001.1"/>
</dbReference>
<evidence type="ECO:0000256" key="2">
    <source>
        <dbReference type="ARBA" id="ARBA00022723"/>
    </source>
</evidence>
<dbReference type="InterPro" id="IPR008331">
    <property type="entry name" value="Ferritin_DPS_dom"/>
</dbReference>
<dbReference type="Gene3D" id="1.20.1260.10">
    <property type="match status" value="1"/>
</dbReference>
<evidence type="ECO:0000256" key="3">
    <source>
        <dbReference type="ARBA" id="ARBA00023004"/>
    </source>
</evidence>
<evidence type="ECO:0000313" key="6">
    <source>
        <dbReference type="EMBL" id="MBP2188149.1"/>
    </source>
</evidence>
<keyword evidence="7" id="KW-1185">Reference proteome</keyword>
<evidence type="ECO:0000256" key="1">
    <source>
        <dbReference type="ARBA" id="ARBA00022434"/>
    </source>
</evidence>
<keyword evidence="3 4" id="KW-0408">Iron</keyword>
<dbReference type="PROSITE" id="PS50905">
    <property type="entry name" value="FERRITIN_LIKE"/>
    <property type="match status" value="1"/>
</dbReference>
<gene>
    <name evidence="6" type="ORF">BJ987_001050</name>
</gene>
<keyword evidence="1 4" id="KW-0409">Iron storage</keyword>
<evidence type="ECO:0000259" key="5">
    <source>
        <dbReference type="PROSITE" id="PS50905"/>
    </source>
</evidence>
<feature type="domain" description="Ferritin-like diiron" evidence="5">
    <location>
        <begin position="1"/>
        <end position="146"/>
    </location>
</feature>
<reference evidence="6 7" key="1">
    <citation type="submission" date="2021-03" db="EMBL/GenBank/DDBJ databases">
        <title>Sequencing the genomes of 1000 actinobacteria strains.</title>
        <authorList>
            <person name="Klenk H.-P."/>
        </authorList>
    </citation>
    <scope>NUCLEOTIDE SEQUENCE [LARGE SCALE GENOMIC DNA]</scope>
    <source>
        <strain evidence="6 7">DSM 45516</strain>
    </source>
</reference>
<dbReference type="PANTHER" id="PTHR11431:SF127">
    <property type="entry name" value="BACTERIAL NON-HEME FERRITIN"/>
    <property type="match status" value="1"/>
</dbReference>
<dbReference type="InterPro" id="IPR012347">
    <property type="entry name" value="Ferritin-like"/>
</dbReference>
<evidence type="ECO:0000313" key="7">
    <source>
        <dbReference type="Proteomes" id="UP001519325"/>
    </source>
</evidence>
<dbReference type="PANTHER" id="PTHR11431">
    <property type="entry name" value="FERRITIN"/>
    <property type="match status" value="1"/>
</dbReference>
<dbReference type="Pfam" id="PF00210">
    <property type="entry name" value="Ferritin"/>
    <property type="match status" value="1"/>
</dbReference>
<protein>
    <recommendedName>
        <fullName evidence="4">Ferritin</fullName>
    </recommendedName>
</protein>
<evidence type="ECO:0000256" key="4">
    <source>
        <dbReference type="RuleBase" id="RU361145"/>
    </source>
</evidence>
<accession>A0ABS4Q8Y3</accession>
<sequence length="181" mass="20479">MAGTESFPVLLRDQIRHGFTAAQQCLAAAVYFDSHRLPQLAQHCYHRSEQHRAHALRMIQYLLDRELEVRVGSLDEVQPDFESPRAALAFLRQAEVVHTEQITELAGAARATNDYLGERFVQWFLEEQVQNVARINTLLTVLDRGAGDLFDVEEFVARELRTPAPKVDRNAPKMAGAAKNI</sequence>
<dbReference type="InterPro" id="IPR009040">
    <property type="entry name" value="Ferritin-like_diiron"/>
</dbReference>